<name>A0A420Y2M0_9PEZI</name>
<evidence type="ECO:0000313" key="3">
    <source>
        <dbReference type="Proteomes" id="UP000275385"/>
    </source>
</evidence>
<sequence length="204" mass="20862">MLHLRHVKIHNKQRNASVTTTSDELRLYQKITVQQDIVIPTIKMQFKSIFVAVFAAGASIVAAQQDDTTTSTSTMTQTVTITSCNPTITNCPGRTSSTSSTSSTLAIITTSSSSSSSTASSTPSASPSTWSYPLSNSTTVAGPTAYSNTTTFVAPTLSTSTSVVIIPTTTGSSPSTVPTSGAGALFAKSGLLMGVLGAGIAILA</sequence>
<keyword evidence="3" id="KW-1185">Reference proteome</keyword>
<evidence type="ECO:0000313" key="2">
    <source>
        <dbReference type="EMBL" id="RKU42124.1"/>
    </source>
</evidence>
<evidence type="ECO:0000256" key="1">
    <source>
        <dbReference type="SAM" id="MobiDB-lite"/>
    </source>
</evidence>
<organism evidence="2 3">
    <name type="scientific">Coniochaeta pulveracea</name>
    <dbReference type="NCBI Taxonomy" id="177199"/>
    <lineage>
        <taxon>Eukaryota</taxon>
        <taxon>Fungi</taxon>
        <taxon>Dikarya</taxon>
        <taxon>Ascomycota</taxon>
        <taxon>Pezizomycotina</taxon>
        <taxon>Sordariomycetes</taxon>
        <taxon>Sordariomycetidae</taxon>
        <taxon>Coniochaetales</taxon>
        <taxon>Coniochaetaceae</taxon>
        <taxon>Coniochaeta</taxon>
    </lineage>
</organism>
<feature type="region of interest" description="Disordered" evidence="1">
    <location>
        <begin position="113"/>
        <end position="133"/>
    </location>
</feature>
<feature type="compositionally biased region" description="Low complexity" evidence="1">
    <location>
        <begin position="113"/>
        <end position="129"/>
    </location>
</feature>
<dbReference type="OrthoDB" id="4777803at2759"/>
<dbReference type="EMBL" id="QVQW01000061">
    <property type="protein sequence ID" value="RKU42124.1"/>
    <property type="molecule type" value="Genomic_DNA"/>
</dbReference>
<dbReference type="STRING" id="177199.A0A420Y2M0"/>
<dbReference type="AlphaFoldDB" id="A0A420Y2M0"/>
<gene>
    <name evidence="2" type="ORF">DL546_003886</name>
</gene>
<dbReference type="Proteomes" id="UP000275385">
    <property type="component" value="Unassembled WGS sequence"/>
</dbReference>
<comment type="caution">
    <text evidence="2">The sequence shown here is derived from an EMBL/GenBank/DDBJ whole genome shotgun (WGS) entry which is preliminary data.</text>
</comment>
<accession>A0A420Y2M0</accession>
<reference evidence="2 3" key="1">
    <citation type="submission" date="2018-08" db="EMBL/GenBank/DDBJ databases">
        <title>Draft genome of the lignicolous fungus Coniochaeta pulveracea.</title>
        <authorList>
            <person name="Borstlap C.J."/>
            <person name="De Witt R.N."/>
            <person name="Botha A."/>
            <person name="Volschenk H."/>
        </authorList>
    </citation>
    <scope>NUCLEOTIDE SEQUENCE [LARGE SCALE GENOMIC DNA]</scope>
    <source>
        <strain evidence="2 3">CAB683</strain>
    </source>
</reference>
<protein>
    <submittedName>
        <fullName evidence="2">Uncharacterized protein</fullName>
    </submittedName>
</protein>
<proteinExistence type="predicted"/>